<dbReference type="Proteomes" id="UP000531659">
    <property type="component" value="Unassembled WGS sequence"/>
</dbReference>
<dbReference type="PANTHER" id="PTHR13696">
    <property type="entry name" value="P-LOOP CONTAINING NUCLEOSIDE TRIPHOSPHATE HYDROLASE"/>
    <property type="match status" value="1"/>
</dbReference>
<name>A0A7Y3SZS7_9CLOT</name>
<protein>
    <submittedName>
        <fullName evidence="2">ParA family protein</fullName>
    </submittedName>
</protein>
<comment type="caution">
    <text evidence="2">The sequence shown here is derived from an EMBL/GenBank/DDBJ whole genome shotgun (WGS) entry which is preliminary data.</text>
</comment>
<dbReference type="InterPro" id="IPR025669">
    <property type="entry name" value="AAA_dom"/>
</dbReference>
<sequence length="250" mass="28579">MKKIAVLNNKGGVGKSTVSVQLAHGLAKLDFKVLLIDLDGQNDSSLFLGKNENDYKKTFYDLIDRRNPAKIEDCIINAREGLDLLPNKHIEEINAEFHREARIDLYLSEKLKGLENLKYDYILIDCGPQRTKINDAVLCYVDHIVMPVQVEAASVRAIGNIYEYLSDLRLSPDMIALVIPNMFDQRTRDSKENLDFLKEFFSDRDIVTDPIHRRVKITEAGKLGKTVFEYDEEAASQFFKVLERLVKVIA</sequence>
<dbReference type="PANTHER" id="PTHR13696:SF99">
    <property type="entry name" value="COBYRINIC ACID AC-DIAMIDE SYNTHASE"/>
    <property type="match status" value="1"/>
</dbReference>
<evidence type="ECO:0000313" key="2">
    <source>
        <dbReference type="EMBL" id="NNU78055.1"/>
    </source>
</evidence>
<evidence type="ECO:0000313" key="3">
    <source>
        <dbReference type="Proteomes" id="UP000531659"/>
    </source>
</evidence>
<feature type="domain" description="AAA" evidence="1">
    <location>
        <begin position="1"/>
        <end position="169"/>
    </location>
</feature>
<dbReference type="RefSeq" id="WP_151553786.1">
    <property type="nucleotide sequence ID" value="NZ_CP077616.1"/>
</dbReference>
<gene>
    <name evidence="2" type="ORF">HLQ16_19265</name>
</gene>
<dbReference type="Gene3D" id="3.40.50.300">
    <property type="entry name" value="P-loop containing nucleotide triphosphate hydrolases"/>
    <property type="match status" value="1"/>
</dbReference>
<dbReference type="CDD" id="cd02042">
    <property type="entry name" value="ParAB_family"/>
    <property type="match status" value="1"/>
</dbReference>
<dbReference type="EMBL" id="JABEYB010000018">
    <property type="protein sequence ID" value="NNU78055.1"/>
    <property type="molecule type" value="Genomic_DNA"/>
</dbReference>
<dbReference type="AlphaFoldDB" id="A0A7Y3SZS7"/>
<dbReference type="InterPro" id="IPR050678">
    <property type="entry name" value="DNA_Partitioning_ATPase"/>
</dbReference>
<organism evidence="2 3">
    <name type="scientific">Clostridium estertheticum</name>
    <dbReference type="NCBI Taxonomy" id="238834"/>
    <lineage>
        <taxon>Bacteria</taxon>
        <taxon>Bacillati</taxon>
        <taxon>Bacillota</taxon>
        <taxon>Clostridia</taxon>
        <taxon>Eubacteriales</taxon>
        <taxon>Clostridiaceae</taxon>
        <taxon>Clostridium</taxon>
    </lineage>
</organism>
<dbReference type="SUPFAM" id="SSF52540">
    <property type="entry name" value="P-loop containing nucleoside triphosphate hydrolases"/>
    <property type="match status" value="1"/>
</dbReference>
<dbReference type="GeneID" id="83594610"/>
<proteinExistence type="predicted"/>
<accession>A0A7Y3SZS7</accession>
<dbReference type="InterPro" id="IPR027417">
    <property type="entry name" value="P-loop_NTPase"/>
</dbReference>
<evidence type="ECO:0000259" key="1">
    <source>
        <dbReference type="Pfam" id="PF13614"/>
    </source>
</evidence>
<dbReference type="Pfam" id="PF13614">
    <property type="entry name" value="AAA_31"/>
    <property type="match status" value="1"/>
</dbReference>
<reference evidence="2 3" key="1">
    <citation type="submission" date="2020-05" db="EMBL/GenBank/DDBJ databases">
        <title>Complete genome of Clostridium estertheticum subspecies estertheticum, isolated from Vacuum packed lamb meat from New Zealand imported to Switzerland.</title>
        <authorList>
            <person name="Wambui J."/>
            <person name="Stevens M.J.A."/>
            <person name="Stephan R."/>
        </authorList>
    </citation>
    <scope>NUCLEOTIDE SEQUENCE [LARGE SCALE GENOMIC DNA]</scope>
    <source>
        <strain evidence="2 3">CEST001</strain>
    </source>
</reference>